<dbReference type="HOGENOM" id="CLU_028967_4_1_11"/>
<dbReference type="AlphaFoldDB" id="N0E238"/>
<dbReference type="SMART" id="SM00797">
    <property type="entry name" value="AHS2"/>
    <property type="match status" value="1"/>
</dbReference>
<dbReference type="GO" id="GO:0016787">
    <property type="term" value="F:hydrolase activity"/>
    <property type="evidence" value="ECO:0007669"/>
    <property type="project" value="UniProtKB-KW"/>
</dbReference>
<name>N0E238_9MICO</name>
<organism evidence="5 6">
    <name type="scientific">Phycicoccus elongatus Lp2</name>
    <dbReference type="NCBI Taxonomy" id="1193181"/>
    <lineage>
        <taxon>Bacteria</taxon>
        <taxon>Bacillati</taxon>
        <taxon>Actinomycetota</taxon>
        <taxon>Actinomycetes</taxon>
        <taxon>Micrococcales</taxon>
        <taxon>Intrasporangiaceae</taxon>
        <taxon>Phycicoccus</taxon>
    </lineage>
</organism>
<dbReference type="STRING" id="1193181.BN10_760001"/>
<keyword evidence="2" id="KW-0378">Hydrolase</keyword>
<dbReference type="InterPro" id="IPR003778">
    <property type="entry name" value="CT_A_B"/>
</dbReference>
<proteinExistence type="predicted"/>
<dbReference type="Gene3D" id="2.40.100.10">
    <property type="entry name" value="Cyclophilin-like"/>
    <property type="match status" value="1"/>
</dbReference>
<dbReference type="Proteomes" id="UP000013167">
    <property type="component" value="Unassembled WGS sequence"/>
</dbReference>
<dbReference type="Pfam" id="PF02626">
    <property type="entry name" value="CT_A_B"/>
    <property type="match status" value="1"/>
</dbReference>
<evidence type="ECO:0000256" key="1">
    <source>
        <dbReference type="ARBA" id="ARBA00022741"/>
    </source>
</evidence>
<evidence type="ECO:0000256" key="2">
    <source>
        <dbReference type="ARBA" id="ARBA00022801"/>
    </source>
</evidence>
<keyword evidence="1" id="KW-0547">Nucleotide-binding</keyword>
<keyword evidence="3" id="KW-0067">ATP-binding</keyword>
<accession>N0E238</accession>
<dbReference type="PANTHER" id="PTHR43309">
    <property type="entry name" value="5-OXOPROLINASE SUBUNIT C"/>
    <property type="match status" value="1"/>
</dbReference>
<comment type="caution">
    <text evidence="5">The sequence shown here is derived from an EMBL/GenBank/DDBJ whole genome shotgun (WGS) entry which is preliminary data.</text>
</comment>
<evidence type="ECO:0000313" key="5">
    <source>
        <dbReference type="EMBL" id="CCH71018.1"/>
    </source>
</evidence>
<dbReference type="GO" id="GO:0016829">
    <property type="term" value="F:lyase activity"/>
    <property type="evidence" value="ECO:0007669"/>
    <property type="project" value="UniProtKB-KW"/>
</dbReference>
<dbReference type="EMBL" id="CAIZ01000148">
    <property type="protein sequence ID" value="CCH71018.1"/>
    <property type="molecule type" value="Genomic_DNA"/>
</dbReference>
<dbReference type="InterPro" id="IPR029000">
    <property type="entry name" value="Cyclophilin-like_dom_sf"/>
</dbReference>
<gene>
    <name evidence="5" type="ORF">BN10_760001</name>
</gene>
<protein>
    <submittedName>
        <fullName evidence="5">Urea amidolyase related protein</fullName>
    </submittedName>
</protein>
<dbReference type="GO" id="GO:0005524">
    <property type="term" value="F:ATP binding"/>
    <property type="evidence" value="ECO:0007669"/>
    <property type="project" value="UniProtKB-KW"/>
</dbReference>
<keyword evidence="6" id="KW-1185">Reference proteome</keyword>
<evidence type="ECO:0000259" key="4">
    <source>
        <dbReference type="SMART" id="SM00797"/>
    </source>
</evidence>
<reference evidence="5" key="2">
    <citation type="journal article" date="2013" name="ISME J.">
        <title>A metabolic model for members of the genus Tetrasphaera involved in enhanced biological phosphorus removal.</title>
        <authorList>
            <person name="Kristiansen R."/>
            <person name="Nguyen H.T.T."/>
            <person name="Saunders A.M."/>
            <person name="Nielsen J.L."/>
            <person name="Wimmer R."/>
            <person name="Le V.Q."/>
            <person name="McIlroy S.J."/>
            <person name="Petrovski S."/>
            <person name="Seviour R.J."/>
            <person name="Calteau A."/>
            <person name="Nielsen K.L."/>
            <person name="Nielsen P.H."/>
        </authorList>
    </citation>
    <scope>NUCLEOTIDE SEQUENCE [LARGE SCALE GENOMIC DNA]</scope>
    <source>
        <strain evidence="5">Lp2</strain>
    </source>
</reference>
<evidence type="ECO:0000313" key="6">
    <source>
        <dbReference type="Proteomes" id="UP000013167"/>
    </source>
</evidence>
<keyword evidence="5" id="KW-0456">Lyase</keyword>
<sequence length="150" mass="15941">MGAARAAASPSGWVDADPAYRWGSITDLRVVLGPRDDWFTADALETLRHTEWAVSADLDRVGVRLCGPALARSRPEELPSEGIVAGAVQVPPSGHPIIFLADHPTTGGYPVIAVVVEADLDRAGQLRPGDRIRFSPIPASASWPPSQTVE</sequence>
<dbReference type="SUPFAM" id="SSF50891">
    <property type="entry name" value="Cyclophilin-like"/>
    <property type="match status" value="1"/>
</dbReference>
<dbReference type="InterPro" id="IPR052708">
    <property type="entry name" value="PxpC"/>
</dbReference>
<dbReference type="PANTHER" id="PTHR43309:SF3">
    <property type="entry name" value="5-OXOPROLINASE SUBUNIT C"/>
    <property type="match status" value="1"/>
</dbReference>
<dbReference type="eggNOG" id="COG1984">
    <property type="taxonomic scope" value="Bacteria"/>
</dbReference>
<feature type="domain" description="Carboxyltransferase" evidence="4">
    <location>
        <begin position="1"/>
        <end position="148"/>
    </location>
</feature>
<reference evidence="5" key="1">
    <citation type="submission" date="2012-05" db="EMBL/GenBank/DDBJ databases">
        <authorList>
            <person name="McIlroy S."/>
        </authorList>
    </citation>
    <scope>NUCLEOTIDE SEQUENCE</scope>
    <source>
        <strain evidence="5">Lp2</strain>
    </source>
</reference>
<evidence type="ECO:0000256" key="3">
    <source>
        <dbReference type="ARBA" id="ARBA00022840"/>
    </source>
</evidence>